<evidence type="ECO:0000256" key="3">
    <source>
        <dbReference type="ARBA" id="ARBA00022884"/>
    </source>
</evidence>
<keyword evidence="5" id="KW-0539">Nucleus</keyword>
<evidence type="ECO:0000256" key="1">
    <source>
        <dbReference type="ARBA" id="ARBA00004123"/>
    </source>
</evidence>
<keyword evidence="2" id="KW-0507">mRNA processing</keyword>
<dbReference type="GO" id="GO:0005654">
    <property type="term" value="C:nucleoplasm"/>
    <property type="evidence" value="ECO:0007669"/>
    <property type="project" value="TreeGrafter"/>
</dbReference>
<protein>
    <recommendedName>
        <fullName evidence="8">RRM domain-containing protein</fullName>
    </recommendedName>
</protein>
<comment type="subcellular location">
    <subcellularLocation>
        <location evidence="1">Nucleus</location>
    </subcellularLocation>
</comment>
<dbReference type="Proteomes" id="UP001043456">
    <property type="component" value="Unassembled WGS sequence"/>
</dbReference>
<dbReference type="SUPFAM" id="SSF54928">
    <property type="entry name" value="RNA-binding domain, RBD"/>
    <property type="match status" value="1"/>
</dbReference>
<dbReference type="GO" id="GO:0061574">
    <property type="term" value="C:ASAP complex"/>
    <property type="evidence" value="ECO:0007669"/>
    <property type="project" value="TreeGrafter"/>
</dbReference>
<feature type="region of interest" description="Disordered" evidence="7">
    <location>
        <begin position="141"/>
        <end position="274"/>
    </location>
</feature>
<comment type="caution">
    <text evidence="9">The sequence shown here is derived from an EMBL/GenBank/DDBJ whole genome shotgun (WGS) entry which is preliminary data.</text>
</comment>
<accession>A0A9P3B1J5</accession>
<evidence type="ECO:0000256" key="5">
    <source>
        <dbReference type="ARBA" id="ARBA00023242"/>
    </source>
</evidence>
<dbReference type="AlphaFoldDB" id="A0A9P3B1J5"/>
<dbReference type="InterPro" id="IPR035979">
    <property type="entry name" value="RBD_domain_sf"/>
</dbReference>
<feature type="compositionally biased region" description="Basic and acidic residues" evidence="7">
    <location>
        <begin position="254"/>
        <end position="274"/>
    </location>
</feature>
<dbReference type="Gene3D" id="3.30.70.330">
    <property type="match status" value="1"/>
</dbReference>
<dbReference type="CDD" id="cd12365">
    <property type="entry name" value="RRM_RNPS1"/>
    <property type="match status" value="1"/>
</dbReference>
<dbReference type="PANTHER" id="PTHR15481">
    <property type="entry name" value="RIBONUCLEIC ACID BINDING PROTEIN S1"/>
    <property type="match status" value="1"/>
</dbReference>
<feature type="domain" description="RRM" evidence="8">
    <location>
        <begin position="59"/>
        <end position="137"/>
    </location>
</feature>
<sequence length="274" mass="30824">MTMTAATNVVLEAGLGLPRVLGHHPRAAVAAQAVILDGTEIGATAVHRVQAVDSQEVQRSIIVEKLTKNVTTSHLREIFGSFGDIKSLELPMNRAFMTNRGTAYILYHDPADAEAAISHMHEAQLDGAVLSVSIVLPRRAFSRSPPPAENGRGGSGRRRYDYREPSDQRSSRIPPNVPRTTPPRKHGRSRPMERHDLYRPRSLSRSRSRRRSLSSFSDSRSRSPARRRAHIRVDSPRHRKRRSPSYSSYGYSSHSDEDRSRSRSRVHRLDASRK</sequence>
<evidence type="ECO:0000313" key="9">
    <source>
        <dbReference type="EMBL" id="GIJ82501.1"/>
    </source>
</evidence>
<evidence type="ECO:0000256" key="4">
    <source>
        <dbReference type="ARBA" id="ARBA00023187"/>
    </source>
</evidence>
<keyword evidence="4" id="KW-0508">mRNA splicing</keyword>
<feature type="compositionally biased region" description="Basic and acidic residues" evidence="7">
    <location>
        <begin position="158"/>
        <end position="170"/>
    </location>
</feature>
<dbReference type="EMBL" id="BHVY01000001">
    <property type="protein sequence ID" value="GIJ82501.1"/>
    <property type="molecule type" value="Genomic_DNA"/>
</dbReference>
<dbReference type="InterPro" id="IPR000504">
    <property type="entry name" value="RRM_dom"/>
</dbReference>
<dbReference type="PROSITE" id="PS50102">
    <property type="entry name" value="RRM"/>
    <property type="match status" value="1"/>
</dbReference>
<evidence type="ECO:0000259" key="8">
    <source>
        <dbReference type="PROSITE" id="PS50102"/>
    </source>
</evidence>
<keyword evidence="3 6" id="KW-0694">RNA-binding</keyword>
<name>A0A9P3B1J5_9EURO</name>
<dbReference type="SMART" id="SM00360">
    <property type="entry name" value="RRM"/>
    <property type="match status" value="1"/>
</dbReference>
<feature type="compositionally biased region" description="Basic and acidic residues" evidence="7">
    <location>
        <begin position="190"/>
        <end position="199"/>
    </location>
</feature>
<evidence type="ECO:0000313" key="10">
    <source>
        <dbReference type="Proteomes" id="UP001043456"/>
    </source>
</evidence>
<dbReference type="GeneID" id="66999622"/>
<feature type="compositionally biased region" description="Low complexity" evidence="7">
    <location>
        <begin position="244"/>
        <end position="253"/>
    </location>
</feature>
<evidence type="ECO:0000256" key="2">
    <source>
        <dbReference type="ARBA" id="ARBA00022664"/>
    </source>
</evidence>
<dbReference type="OrthoDB" id="252020at2759"/>
<feature type="compositionally biased region" description="Basic residues" evidence="7">
    <location>
        <begin position="202"/>
        <end position="212"/>
    </location>
</feature>
<dbReference type="PANTHER" id="PTHR15481:SF0">
    <property type="entry name" value="LD23870P-RELATED"/>
    <property type="match status" value="1"/>
</dbReference>
<dbReference type="RefSeq" id="XP_043153248.1">
    <property type="nucleotide sequence ID" value="XM_043297313.1"/>
</dbReference>
<gene>
    <name evidence="9" type="ORF">Asppvi_001009</name>
</gene>
<keyword evidence="10" id="KW-1185">Reference proteome</keyword>
<evidence type="ECO:0000256" key="7">
    <source>
        <dbReference type="SAM" id="MobiDB-lite"/>
    </source>
</evidence>
<dbReference type="GO" id="GO:0003723">
    <property type="term" value="F:RNA binding"/>
    <property type="evidence" value="ECO:0007669"/>
    <property type="project" value="UniProtKB-UniRule"/>
</dbReference>
<dbReference type="InterPro" id="IPR034201">
    <property type="entry name" value="RNPS1_RRM"/>
</dbReference>
<reference evidence="9 10" key="1">
    <citation type="submission" date="2018-10" db="EMBL/GenBank/DDBJ databases">
        <title>Pan-genome distribution and transcriptional activeness of fungal secondary metabolism genes in Aspergillus section Fumigati.</title>
        <authorList>
            <person name="Takahashi H."/>
            <person name="Umemura M."/>
            <person name="Ninomiya A."/>
            <person name="Kusuya Y."/>
            <person name="Urayama S."/>
            <person name="Shimizu M."/>
            <person name="Watanabe A."/>
            <person name="Kamei K."/>
            <person name="Yaguchi T."/>
            <person name="Hagiwara D."/>
        </authorList>
    </citation>
    <scope>NUCLEOTIDE SEQUENCE [LARGE SCALE GENOMIC DNA]</scope>
    <source>
        <strain evidence="9 10">IFM 55266</strain>
    </source>
</reference>
<organism evidence="9 10">
    <name type="scientific">Aspergillus pseudoviridinutans</name>
    <dbReference type="NCBI Taxonomy" id="1517512"/>
    <lineage>
        <taxon>Eukaryota</taxon>
        <taxon>Fungi</taxon>
        <taxon>Dikarya</taxon>
        <taxon>Ascomycota</taxon>
        <taxon>Pezizomycotina</taxon>
        <taxon>Eurotiomycetes</taxon>
        <taxon>Eurotiomycetidae</taxon>
        <taxon>Eurotiales</taxon>
        <taxon>Aspergillaceae</taxon>
        <taxon>Aspergillus</taxon>
        <taxon>Aspergillus subgen. Fumigati</taxon>
    </lineage>
</organism>
<proteinExistence type="predicted"/>
<dbReference type="GO" id="GO:0000398">
    <property type="term" value="P:mRNA splicing, via spliceosome"/>
    <property type="evidence" value="ECO:0007669"/>
    <property type="project" value="TreeGrafter"/>
</dbReference>
<evidence type="ECO:0000256" key="6">
    <source>
        <dbReference type="PROSITE-ProRule" id="PRU00176"/>
    </source>
</evidence>
<dbReference type="GO" id="GO:0005737">
    <property type="term" value="C:cytoplasm"/>
    <property type="evidence" value="ECO:0007669"/>
    <property type="project" value="TreeGrafter"/>
</dbReference>
<dbReference type="InterPro" id="IPR012677">
    <property type="entry name" value="Nucleotide-bd_a/b_plait_sf"/>
</dbReference>
<dbReference type="Pfam" id="PF00076">
    <property type="entry name" value="RRM_1"/>
    <property type="match status" value="1"/>
</dbReference>